<organism evidence="2 3">
    <name type="scientific">Gossypium davidsonii</name>
    <name type="common">Davidson's cotton</name>
    <name type="synonym">Gossypium klotzschianum subsp. davidsonii</name>
    <dbReference type="NCBI Taxonomy" id="34287"/>
    <lineage>
        <taxon>Eukaryota</taxon>
        <taxon>Viridiplantae</taxon>
        <taxon>Streptophyta</taxon>
        <taxon>Embryophyta</taxon>
        <taxon>Tracheophyta</taxon>
        <taxon>Spermatophyta</taxon>
        <taxon>Magnoliopsida</taxon>
        <taxon>eudicotyledons</taxon>
        <taxon>Gunneridae</taxon>
        <taxon>Pentapetalae</taxon>
        <taxon>rosids</taxon>
        <taxon>malvids</taxon>
        <taxon>Malvales</taxon>
        <taxon>Malvaceae</taxon>
        <taxon>Malvoideae</taxon>
        <taxon>Gossypium</taxon>
    </lineage>
</organism>
<dbReference type="PANTHER" id="PTHR31009">
    <property type="entry name" value="S-ADENOSYL-L-METHIONINE:CARBOXYL METHYLTRANSFERASE FAMILY PROTEIN"/>
    <property type="match status" value="1"/>
</dbReference>
<dbReference type="Proteomes" id="UP000593561">
    <property type="component" value="Unassembled WGS sequence"/>
</dbReference>
<name>A0A7J8STX5_GOSDV</name>
<feature type="transmembrane region" description="Helical" evidence="1">
    <location>
        <begin position="176"/>
        <end position="197"/>
    </location>
</feature>
<dbReference type="GO" id="GO:0008168">
    <property type="term" value="F:methyltransferase activity"/>
    <property type="evidence" value="ECO:0007669"/>
    <property type="project" value="InterPro"/>
</dbReference>
<protein>
    <submittedName>
        <fullName evidence="2">Uncharacterized protein</fullName>
    </submittedName>
</protein>
<reference evidence="2 3" key="1">
    <citation type="journal article" date="2019" name="Genome Biol. Evol.">
        <title>Insights into the evolution of the New World diploid cottons (Gossypium, subgenus Houzingenia) based on genome sequencing.</title>
        <authorList>
            <person name="Grover C.E."/>
            <person name="Arick M.A. 2nd"/>
            <person name="Thrash A."/>
            <person name="Conover J.L."/>
            <person name="Sanders W.S."/>
            <person name="Peterson D.G."/>
            <person name="Frelichowski J.E."/>
            <person name="Scheffler J.A."/>
            <person name="Scheffler B.E."/>
            <person name="Wendel J.F."/>
        </authorList>
    </citation>
    <scope>NUCLEOTIDE SEQUENCE [LARGE SCALE GENOMIC DNA]</scope>
    <source>
        <strain evidence="2">27</strain>
        <tissue evidence="2">Leaf</tissue>
    </source>
</reference>
<keyword evidence="1" id="KW-0472">Membrane</keyword>
<dbReference type="Gene3D" id="3.40.50.150">
    <property type="entry name" value="Vaccinia Virus protein VP39"/>
    <property type="match status" value="1"/>
</dbReference>
<evidence type="ECO:0000256" key="1">
    <source>
        <dbReference type="SAM" id="Phobius"/>
    </source>
</evidence>
<dbReference type="InterPro" id="IPR029063">
    <property type="entry name" value="SAM-dependent_MTases_sf"/>
</dbReference>
<sequence>MTRPSPPNVIKAYVNQFQKDLTSFLSMHSNEIIPQSHMVLTFLARKNLNPSDQDYGWELLAKSLLNLVAHAISNRLFTAATGANLSCLKHELHFIKKGTLTVKEYIAKIQNTYALLEASRSVVLKAKKVKIIILGLSSNYDTVLTLTSFLSETLPLQKIVDVLLEFKSRQTRKAKILGRLVLVGWSVLVLVLDMVLLGRMLLEGSFGRGQGFGTTNGCGSMKNNGSCVS</sequence>
<dbReference type="Pfam" id="PF03492">
    <property type="entry name" value="Methyltransf_7"/>
    <property type="match status" value="1"/>
</dbReference>
<proteinExistence type="predicted"/>
<dbReference type="EMBL" id="JABFAC010000011">
    <property type="protein sequence ID" value="MBA0629285.1"/>
    <property type="molecule type" value="Genomic_DNA"/>
</dbReference>
<keyword evidence="3" id="KW-1185">Reference proteome</keyword>
<gene>
    <name evidence="2" type="ORF">Godav_023866</name>
</gene>
<keyword evidence="1" id="KW-0812">Transmembrane</keyword>
<dbReference type="InterPro" id="IPR005299">
    <property type="entry name" value="MeTrfase_7"/>
</dbReference>
<evidence type="ECO:0000313" key="2">
    <source>
        <dbReference type="EMBL" id="MBA0629285.1"/>
    </source>
</evidence>
<comment type="caution">
    <text evidence="2">The sequence shown here is derived from an EMBL/GenBank/DDBJ whole genome shotgun (WGS) entry which is preliminary data.</text>
</comment>
<evidence type="ECO:0000313" key="3">
    <source>
        <dbReference type="Proteomes" id="UP000593561"/>
    </source>
</evidence>
<keyword evidence="1" id="KW-1133">Transmembrane helix</keyword>
<dbReference type="AlphaFoldDB" id="A0A7J8STX5"/>
<dbReference type="SUPFAM" id="SSF53335">
    <property type="entry name" value="S-adenosyl-L-methionine-dependent methyltransferases"/>
    <property type="match status" value="1"/>
</dbReference>
<accession>A0A7J8STX5</accession>